<feature type="transmembrane region" description="Helical" evidence="2">
    <location>
        <begin position="12"/>
        <end position="36"/>
    </location>
</feature>
<evidence type="ECO:0000256" key="1">
    <source>
        <dbReference type="SAM" id="MobiDB-lite"/>
    </source>
</evidence>
<dbReference type="STRING" id="1262450.S3C4A0"/>
<dbReference type="EMBL" id="KE148150">
    <property type="protein sequence ID" value="EPE07627.1"/>
    <property type="molecule type" value="Genomic_DNA"/>
</dbReference>
<keyword evidence="4" id="KW-1185">Reference proteome</keyword>
<keyword evidence="2" id="KW-0472">Membrane</keyword>
<gene>
    <name evidence="3" type="ORF">F503_00349</name>
</gene>
<feature type="region of interest" description="Disordered" evidence="1">
    <location>
        <begin position="167"/>
        <end position="203"/>
    </location>
</feature>
<keyword evidence="2" id="KW-0812">Transmembrane</keyword>
<feature type="region of interest" description="Disordered" evidence="1">
    <location>
        <begin position="40"/>
        <end position="113"/>
    </location>
</feature>
<feature type="compositionally biased region" description="Polar residues" evidence="1">
    <location>
        <begin position="102"/>
        <end position="112"/>
    </location>
</feature>
<dbReference type="VEuPathDB" id="FungiDB:F503_00349"/>
<accession>S3C4A0</accession>
<sequence>MGDNGSSSRRRGVVNHWVPLVVTLTVATVGVAAWAWSQRNRDDDYEDEEGEQSGGYTSGGPGRPNLPQRPYTDVDYDHADYGDNPAYGASTPQPRGAGGDTINMTESASAVGSNGGWSARIGALGGSSSPQQWVGNASKAVSAGLTAASAAVGGALASIREGDKDAYADHETWSEEAEARKGRSAPSGAAGTSSGAAAAAASSSSSSRKRKTVVIVVSADHYVDVEEDGFHENASILSYIPRQNDFARTRIFVLVYAPNYKESSANLDPNSFSSSQQPNSLSSSFSNIATDAAQSPKQEAKAAPTNDVGYSALHAQALALVQKDSEVIPFTSPNGHANILHLLEPDVVYLQESLSGENGATVNQLQNWMRNDIVVVVGAESGYGGLADSESEAEKPAATKTVQKWWQREDRVGRGRGVVVVDGMRVHDDWVRRVQGKD</sequence>
<dbReference type="HOGENOM" id="CLU_025740_0_0_1"/>
<evidence type="ECO:0000313" key="3">
    <source>
        <dbReference type="EMBL" id="EPE07627.1"/>
    </source>
</evidence>
<reference evidence="3 4" key="1">
    <citation type="journal article" date="2013" name="BMC Genomics">
        <title>The genome and transcriptome of the pine saprophyte Ophiostoma piceae, and a comparison with the bark beetle-associated pine pathogen Grosmannia clavigera.</title>
        <authorList>
            <person name="Haridas S."/>
            <person name="Wang Y."/>
            <person name="Lim L."/>
            <person name="Massoumi Alamouti S."/>
            <person name="Jackman S."/>
            <person name="Docking R."/>
            <person name="Robertson G."/>
            <person name="Birol I."/>
            <person name="Bohlmann J."/>
            <person name="Breuil C."/>
        </authorList>
    </citation>
    <scope>NUCLEOTIDE SEQUENCE [LARGE SCALE GENOMIC DNA]</scope>
    <source>
        <strain evidence="3 4">UAMH 11346</strain>
    </source>
</reference>
<evidence type="ECO:0000313" key="4">
    <source>
        <dbReference type="Proteomes" id="UP000016923"/>
    </source>
</evidence>
<keyword evidence="2" id="KW-1133">Transmembrane helix</keyword>
<dbReference type="Proteomes" id="UP000016923">
    <property type="component" value="Unassembled WGS sequence"/>
</dbReference>
<dbReference type="OMA" id="VAAWIWS"/>
<feature type="compositionally biased region" description="Gly residues" evidence="1">
    <location>
        <begin position="52"/>
        <end position="62"/>
    </location>
</feature>
<organism evidence="3 4">
    <name type="scientific">Ophiostoma piceae (strain UAMH 11346)</name>
    <name type="common">Sap stain fungus</name>
    <dbReference type="NCBI Taxonomy" id="1262450"/>
    <lineage>
        <taxon>Eukaryota</taxon>
        <taxon>Fungi</taxon>
        <taxon>Dikarya</taxon>
        <taxon>Ascomycota</taxon>
        <taxon>Pezizomycotina</taxon>
        <taxon>Sordariomycetes</taxon>
        <taxon>Sordariomycetidae</taxon>
        <taxon>Ophiostomatales</taxon>
        <taxon>Ophiostomataceae</taxon>
        <taxon>Ophiostoma</taxon>
    </lineage>
</organism>
<proteinExistence type="predicted"/>
<name>S3C4A0_OPHP1</name>
<feature type="compositionally biased region" description="Low complexity" evidence="1">
    <location>
        <begin position="184"/>
        <end position="203"/>
    </location>
</feature>
<dbReference type="eggNOG" id="ENOG502SHU3">
    <property type="taxonomic scope" value="Eukaryota"/>
</dbReference>
<evidence type="ECO:0000256" key="2">
    <source>
        <dbReference type="SAM" id="Phobius"/>
    </source>
</evidence>
<protein>
    <submittedName>
        <fullName evidence="3">Peroxin 22-like protein</fullName>
    </submittedName>
</protein>
<dbReference type="AlphaFoldDB" id="S3C4A0"/>
<feature type="compositionally biased region" description="Basic and acidic residues" evidence="1">
    <location>
        <begin position="167"/>
        <end position="181"/>
    </location>
</feature>
<dbReference type="OrthoDB" id="5327700at2759"/>